<feature type="transmembrane region" description="Helical" evidence="1">
    <location>
        <begin position="319"/>
        <end position="337"/>
    </location>
</feature>
<feature type="transmembrane region" description="Helical" evidence="1">
    <location>
        <begin position="344"/>
        <end position="364"/>
    </location>
</feature>
<dbReference type="KEGG" id="mgk:FSB76_11475"/>
<keyword evidence="1" id="KW-1133">Transmembrane helix</keyword>
<dbReference type="GO" id="GO:0005886">
    <property type="term" value="C:plasma membrane"/>
    <property type="evidence" value="ECO:0007669"/>
    <property type="project" value="TreeGrafter"/>
</dbReference>
<dbReference type="NCBIfam" id="NF008712">
    <property type="entry name" value="PRK11715.1-1"/>
    <property type="match status" value="1"/>
</dbReference>
<keyword evidence="1" id="KW-0812">Transmembrane</keyword>
<accession>A0A5B8W2J6</accession>
<sequence length="460" mass="51141">MIQQEPKTRVIMDWLKESVTVKLLFIGVLIIVLLIPSSLINNLISERAQRQDEMINDVSDKWSGGQLVTGPVLVIPYRKHIQKMDTAGKVTSQDVMENLYVLPDNLNIKAGLNTQILHRGIFDVAVYNSLVKVSGNFSKASLASVSLAPDQLVLDKARLVFSITDLKGLKNNPVVKAGGQTLAAEPVFNNAVLPGEGLQAAINLSGIKDGEFTFDYSLDMKGSQELSFLHLGKTTDVQAGGSWASPSFDGRYLPDERTVDSGGFKSHWKMLYYNRPFPQQWVDDNGLLNNVKKQADATFGIKLRLPVDQYQKTTRTSKYAILIVLLTFISLFLTEVIRKQSIHIFNYVLIAAAMIIYYLLLLSFSEQIGFNFAYLVASVATIGLIATFIASILKNRMAAVLFAFILSVFYTFIFVIIQLEDLALMVGSIALFIIVGVLMYFSRKINWDKQESIVVDAANS</sequence>
<evidence type="ECO:0000256" key="1">
    <source>
        <dbReference type="SAM" id="Phobius"/>
    </source>
</evidence>
<dbReference type="AlphaFoldDB" id="A0A5B8W2J6"/>
<reference evidence="2 3" key="1">
    <citation type="journal article" date="2013" name="J. Microbiol.">
        <title>Mucilaginibacter ginsenosidivorax sp. nov., with ginsenoside converting activity isolated from sediment.</title>
        <authorList>
            <person name="Kim J.K."/>
            <person name="Choi T.E."/>
            <person name="Liu Q.M."/>
            <person name="Park H.Y."/>
            <person name="Yi T.H."/>
            <person name="Yoon M.H."/>
            <person name="Kim S.C."/>
            <person name="Im W.T."/>
        </authorList>
    </citation>
    <scope>NUCLEOTIDE SEQUENCE [LARGE SCALE GENOMIC DNA]</scope>
    <source>
        <strain evidence="2 3">KHI28</strain>
    </source>
</reference>
<dbReference type="OrthoDB" id="9791851at2"/>
<evidence type="ECO:0000313" key="3">
    <source>
        <dbReference type="Proteomes" id="UP000321362"/>
    </source>
</evidence>
<dbReference type="PANTHER" id="PTHR30092">
    <property type="entry name" value="INNER MEMBRANE PROTEIN CRED"/>
    <property type="match status" value="1"/>
</dbReference>
<dbReference type="InterPro" id="IPR010364">
    <property type="entry name" value="Uncharacterised_IM_CreD"/>
</dbReference>
<dbReference type="EMBL" id="CP042437">
    <property type="protein sequence ID" value="QEC76538.1"/>
    <property type="molecule type" value="Genomic_DNA"/>
</dbReference>
<gene>
    <name evidence="2" type="primary">creD</name>
    <name evidence="2" type="ORF">FSB76_11475</name>
</gene>
<dbReference type="Proteomes" id="UP000321362">
    <property type="component" value="Chromosome"/>
</dbReference>
<proteinExistence type="predicted"/>
<keyword evidence="1" id="KW-0472">Membrane</keyword>
<feature type="transmembrane region" description="Helical" evidence="1">
    <location>
        <begin position="397"/>
        <end position="417"/>
    </location>
</feature>
<protein>
    <submittedName>
        <fullName evidence="2">Cell envelope integrity protein CreD</fullName>
    </submittedName>
</protein>
<keyword evidence="3" id="KW-1185">Reference proteome</keyword>
<evidence type="ECO:0000313" key="2">
    <source>
        <dbReference type="EMBL" id="QEC76538.1"/>
    </source>
</evidence>
<dbReference type="Pfam" id="PF06123">
    <property type="entry name" value="CreD"/>
    <property type="match status" value="1"/>
</dbReference>
<dbReference type="PANTHER" id="PTHR30092:SF0">
    <property type="entry name" value="INNER MEMBRANE PROTEIN CRED"/>
    <property type="match status" value="1"/>
</dbReference>
<feature type="transmembrane region" description="Helical" evidence="1">
    <location>
        <begin position="21"/>
        <end position="40"/>
    </location>
</feature>
<feature type="transmembrane region" description="Helical" evidence="1">
    <location>
        <begin position="370"/>
        <end position="390"/>
    </location>
</feature>
<organism evidence="2 3">
    <name type="scientific">Mucilaginibacter ginsenosidivorax</name>
    <dbReference type="NCBI Taxonomy" id="862126"/>
    <lineage>
        <taxon>Bacteria</taxon>
        <taxon>Pseudomonadati</taxon>
        <taxon>Bacteroidota</taxon>
        <taxon>Sphingobacteriia</taxon>
        <taxon>Sphingobacteriales</taxon>
        <taxon>Sphingobacteriaceae</taxon>
        <taxon>Mucilaginibacter</taxon>
    </lineage>
</organism>
<dbReference type="PIRSF" id="PIRSF004548">
    <property type="entry name" value="CreD"/>
    <property type="match status" value="1"/>
</dbReference>
<name>A0A5B8W2J6_9SPHI</name>
<feature type="transmembrane region" description="Helical" evidence="1">
    <location>
        <begin position="423"/>
        <end position="441"/>
    </location>
</feature>
<dbReference type="RefSeq" id="WP_147053711.1">
    <property type="nucleotide sequence ID" value="NZ_CP042437.1"/>
</dbReference>